<evidence type="ECO:0000313" key="2">
    <source>
        <dbReference type="EMBL" id="NSB17444.1"/>
    </source>
</evidence>
<reference evidence="2" key="1">
    <citation type="submission" date="2020-06" db="EMBL/GenBank/DDBJ databases">
        <title>Genomic insights into acetone-butanol-ethanol (ABE) fermentation by sequencing solventogenic clostridia strains.</title>
        <authorList>
            <person name="Brown S."/>
        </authorList>
    </citation>
    <scope>NUCLEOTIDE SEQUENCE</scope>
    <source>
        <strain evidence="2">DJ123</strain>
    </source>
</reference>
<sequence>MIESVNEIQEYLEANKDNEEVVGLINSYKAPLNIESVMEFCNTEKAGKSFVDSICDKYAEKAKQTAVENALKKYQEEEVPKIVEAELKKFNNKGKSEIEIKLEEEISKRELLEKQIKMKDLESQYKDTLNEQGLDTRLMKYLPIENEEEIKNGMNLFAEIINNAVEIKVKERLGESSDIPPRTDGNIINNSNNPWSKEYFNLTKQAQIIRENPELASQLKALAK</sequence>
<dbReference type="EMBL" id="JABTDW010000001">
    <property type="protein sequence ID" value="NSB17444.1"/>
    <property type="molecule type" value="Genomic_DNA"/>
</dbReference>
<organism evidence="2 3">
    <name type="scientific">Clostridium beijerinckii</name>
    <name type="common">Clostridium MP</name>
    <dbReference type="NCBI Taxonomy" id="1520"/>
    <lineage>
        <taxon>Bacteria</taxon>
        <taxon>Bacillati</taxon>
        <taxon>Bacillota</taxon>
        <taxon>Clostridia</taxon>
        <taxon>Eubacteriales</taxon>
        <taxon>Clostridiaceae</taxon>
        <taxon>Clostridium</taxon>
    </lineage>
</organism>
<feature type="coiled-coil region" evidence="1">
    <location>
        <begin position="95"/>
        <end position="131"/>
    </location>
</feature>
<gene>
    <name evidence="2" type="ORF">BCD95_005703</name>
</gene>
<keyword evidence="1" id="KW-0175">Coiled coil</keyword>
<comment type="caution">
    <text evidence="2">The sequence shown here is derived from an EMBL/GenBank/DDBJ whole genome shotgun (WGS) entry which is preliminary data.</text>
</comment>
<dbReference type="InterPro" id="IPR025580">
    <property type="entry name" value="Gp46"/>
</dbReference>
<proteinExistence type="predicted"/>
<dbReference type="Proteomes" id="UP000822184">
    <property type="component" value="Unassembled WGS sequence"/>
</dbReference>
<name>A0AAE5HAD9_CLOBE</name>
<protein>
    <submittedName>
        <fullName evidence="2">Vacuolar-type H+-ATPase subunit I/STV1</fullName>
    </submittedName>
</protein>
<evidence type="ECO:0000256" key="1">
    <source>
        <dbReference type="SAM" id="Coils"/>
    </source>
</evidence>
<dbReference type="Pfam" id="PF14265">
    <property type="entry name" value="DUF4355"/>
    <property type="match status" value="1"/>
</dbReference>
<accession>A0AAE5HAD9</accession>
<evidence type="ECO:0000313" key="3">
    <source>
        <dbReference type="Proteomes" id="UP000822184"/>
    </source>
</evidence>
<dbReference type="AlphaFoldDB" id="A0AAE5HAD9"/>
<dbReference type="RefSeq" id="WP_077855454.1">
    <property type="nucleotide sequence ID" value="NZ_JABTDW010000001.1"/>
</dbReference>